<dbReference type="InterPro" id="IPR016197">
    <property type="entry name" value="Chromo-like_dom_sf"/>
</dbReference>
<comment type="caution">
    <text evidence="1">The sequence shown here is derived from an EMBL/GenBank/DDBJ whole genome shotgun (WGS) entry which is preliminary data.</text>
</comment>
<dbReference type="AlphaFoldDB" id="A0A9N9F1M1"/>
<keyword evidence="2" id="KW-1185">Reference proteome</keyword>
<dbReference type="Gene3D" id="2.40.50.40">
    <property type="match status" value="1"/>
</dbReference>
<accession>A0A9N9F1M1</accession>
<gene>
    <name evidence="1" type="ORF">AMORRO_LOCUS3384</name>
</gene>
<evidence type="ECO:0000313" key="1">
    <source>
        <dbReference type="EMBL" id="CAG8503825.1"/>
    </source>
</evidence>
<evidence type="ECO:0000313" key="2">
    <source>
        <dbReference type="Proteomes" id="UP000789342"/>
    </source>
</evidence>
<reference evidence="1" key="1">
    <citation type="submission" date="2021-06" db="EMBL/GenBank/DDBJ databases">
        <authorList>
            <person name="Kallberg Y."/>
            <person name="Tangrot J."/>
            <person name="Rosling A."/>
        </authorList>
    </citation>
    <scope>NUCLEOTIDE SEQUENCE</scope>
    <source>
        <strain evidence="1">CL551</strain>
    </source>
</reference>
<name>A0A9N9F1M1_9GLOM</name>
<organism evidence="1 2">
    <name type="scientific">Acaulospora morrowiae</name>
    <dbReference type="NCBI Taxonomy" id="94023"/>
    <lineage>
        <taxon>Eukaryota</taxon>
        <taxon>Fungi</taxon>
        <taxon>Fungi incertae sedis</taxon>
        <taxon>Mucoromycota</taxon>
        <taxon>Glomeromycotina</taxon>
        <taxon>Glomeromycetes</taxon>
        <taxon>Diversisporales</taxon>
        <taxon>Acaulosporaceae</taxon>
        <taxon>Acaulospora</taxon>
    </lineage>
</organism>
<sequence length="151" mass="17698">MEMTQNFNVSYQNSDATSSEEFSSKIHDEEYLSPCFLKNLAHLSIKSLNIPEPDNAQADKLNTSRIYIEENSREGLEDCKIKKFPWEEFVERVENIVQESGTKLYGEVVWKSGKKTKEAIEDLEIKCPKQLNKFYRKHLQVIMRDGYARRL</sequence>
<dbReference type="Proteomes" id="UP000789342">
    <property type="component" value="Unassembled WGS sequence"/>
</dbReference>
<dbReference type="EMBL" id="CAJVPV010001649">
    <property type="protein sequence ID" value="CAG8503825.1"/>
    <property type="molecule type" value="Genomic_DNA"/>
</dbReference>
<proteinExistence type="predicted"/>
<dbReference type="SUPFAM" id="SSF54160">
    <property type="entry name" value="Chromo domain-like"/>
    <property type="match status" value="1"/>
</dbReference>
<protein>
    <submittedName>
        <fullName evidence="1">14013_t:CDS:1</fullName>
    </submittedName>
</protein>